<name>A0A443RSS8_9ACAR</name>
<dbReference type="GO" id="GO:0005789">
    <property type="term" value="C:endoplasmic reticulum membrane"/>
    <property type="evidence" value="ECO:0007669"/>
    <property type="project" value="TreeGrafter"/>
</dbReference>
<dbReference type="STRING" id="299467.A0A443RSS8"/>
<keyword evidence="3 6" id="KW-0812">Transmembrane</keyword>
<dbReference type="VEuPathDB" id="VectorBase:LDEU013752"/>
<evidence type="ECO:0000256" key="4">
    <source>
        <dbReference type="ARBA" id="ARBA00022989"/>
    </source>
</evidence>
<dbReference type="GO" id="GO:0036064">
    <property type="term" value="C:ciliary basal body"/>
    <property type="evidence" value="ECO:0007669"/>
    <property type="project" value="TreeGrafter"/>
</dbReference>
<dbReference type="OrthoDB" id="29023at2759"/>
<dbReference type="GO" id="GO:0045724">
    <property type="term" value="P:positive regulation of cilium assembly"/>
    <property type="evidence" value="ECO:0007669"/>
    <property type="project" value="TreeGrafter"/>
</dbReference>
<keyword evidence="5 6" id="KW-0472">Membrane</keyword>
<evidence type="ECO:0000256" key="1">
    <source>
        <dbReference type="ARBA" id="ARBA00004141"/>
    </source>
</evidence>
<organism evidence="7 8">
    <name type="scientific">Leptotrombidium deliense</name>
    <dbReference type="NCBI Taxonomy" id="299467"/>
    <lineage>
        <taxon>Eukaryota</taxon>
        <taxon>Metazoa</taxon>
        <taxon>Ecdysozoa</taxon>
        <taxon>Arthropoda</taxon>
        <taxon>Chelicerata</taxon>
        <taxon>Arachnida</taxon>
        <taxon>Acari</taxon>
        <taxon>Acariformes</taxon>
        <taxon>Trombidiformes</taxon>
        <taxon>Prostigmata</taxon>
        <taxon>Anystina</taxon>
        <taxon>Parasitengona</taxon>
        <taxon>Trombiculoidea</taxon>
        <taxon>Trombiculidae</taxon>
        <taxon>Leptotrombidium</taxon>
    </lineage>
</organism>
<keyword evidence="8" id="KW-1185">Reference proteome</keyword>
<comment type="subcellular location">
    <subcellularLocation>
        <location evidence="1">Membrane</location>
        <topology evidence="1">Multi-pass membrane protein</topology>
    </subcellularLocation>
</comment>
<evidence type="ECO:0000256" key="6">
    <source>
        <dbReference type="SAM" id="Phobius"/>
    </source>
</evidence>
<dbReference type="InterPro" id="IPR008010">
    <property type="entry name" value="Tatp1"/>
</dbReference>
<evidence type="ECO:0000256" key="5">
    <source>
        <dbReference type="ARBA" id="ARBA00023136"/>
    </source>
</evidence>
<feature type="non-terminal residue" evidence="7">
    <location>
        <position position="155"/>
    </location>
</feature>
<dbReference type="Pfam" id="PF05346">
    <property type="entry name" value="DUF747"/>
    <property type="match status" value="1"/>
</dbReference>
<reference evidence="7 8" key="1">
    <citation type="journal article" date="2018" name="Gigascience">
        <title>Genomes of trombidid mites reveal novel predicted allergens and laterally-transferred genes associated with secondary metabolism.</title>
        <authorList>
            <person name="Dong X."/>
            <person name="Chaisiri K."/>
            <person name="Xia D."/>
            <person name="Armstrong S.D."/>
            <person name="Fang Y."/>
            <person name="Donnelly M.J."/>
            <person name="Kadowaki T."/>
            <person name="McGarry J.W."/>
            <person name="Darby A.C."/>
            <person name="Makepeace B.L."/>
        </authorList>
    </citation>
    <scope>NUCLEOTIDE SEQUENCE [LARGE SCALE GENOMIC DNA]</scope>
    <source>
        <strain evidence="7">UoL-UT</strain>
    </source>
</reference>
<dbReference type="PANTHER" id="PTHR13317">
    <property type="entry name" value="TRANSMEMBRANE ANTERIOR POSTERIOR TRANSFORMATION PROTEIN 1 HOMOLOG"/>
    <property type="match status" value="1"/>
</dbReference>
<evidence type="ECO:0000256" key="2">
    <source>
        <dbReference type="ARBA" id="ARBA00008803"/>
    </source>
</evidence>
<evidence type="ECO:0000313" key="7">
    <source>
        <dbReference type="EMBL" id="RWS18288.1"/>
    </source>
</evidence>
<proteinExistence type="inferred from homology"/>
<evidence type="ECO:0000313" key="8">
    <source>
        <dbReference type="Proteomes" id="UP000288716"/>
    </source>
</evidence>
<gene>
    <name evidence="7" type="ORF">B4U80_05962</name>
</gene>
<dbReference type="AlphaFoldDB" id="A0A443RSS8"/>
<comment type="similarity">
    <text evidence="2">Belongs to the TAPT1 family.</text>
</comment>
<feature type="transmembrane region" description="Helical" evidence="6">
    <location>
        <begin position="101"/>
        <end position="119"/>
    </location>
</feature>
<dbReference type="PANTHER" id="PTHR13317:SF4">
    <property type="entry name" value="TRANSMEMBRANE ANTERIOR POSTERIOR TRANSFORMATION PROTEIN 1 HOMOLOG"/>
    <property type="match status" value="1"/>
</dbReference>
<keyword evidence="4 6" id="KW-1133">Transmembrane helix</keyword>
<evidence type="ECO:0000256" key="3">
    <source>
        <dbReference type="ARBA" id="ARBA00022692"/>
    </source>
</evidence>
<accession>A0A443RSS8</accession>
<protein>
    <submittedName>
        <fullName evidence="7">Uncharacterized protein</fullName>
    </submittedName>
</protein>
<feature type="transmembrane region" description="Helical" evidence="6">
    <location>
        <begin position="57"/>
        <end position="77"/>
    </location>
</feature>
<comment type="caution">
    <text evidence="7">The sequence shown here is derived from an EMBL/GenBank/DDBJ whole genome shotgun (WGS) entry which is preliminary data.</text>
</comment>
<dbReference type="EMBL" id="NCKV01042247">
    <property type="protein sequence ID" value="RWS18288.1"/>
    <property type="molecule type" value="Genomic_DNA"/>
</dbReference>
<sequence length="155" mass="18275">MRATLFDYVYNELRRGYLLENDEQRYTERREKFYTFMKIPKGLETFIQFGFAQCLDAFLFVFTFLPLRVFLAFWLMIERVLISKTSVVPQPTLQPAEKCDVLKGIILIAGGFLLSFCDISKLYHMIKSHSVIKLYIFYNMLEVGDKLFTSFGQDL</sequence>
<dbReference type="Proteomes" id="UP000288716">
    <property type="component" value="Unassembled WGS sequence"/>
</dbReference>